<keyword evidence="5" id="KW-0762">Sugar transport</keyword>
<protein>
    <submittedName>
        <fullName evidence="17">UAA transporter family-domain-containing protein</fullName>
    </submittedName>
</protein>
<dbReference type="Proteomes" id="UP000325579">
    <property type="component" value="Unassembled WGS sequence"/>
</dbReference>
<evidence type="ECO:0000256" key="11">
    <source>
        <dbReference type="ARBA" id="ARBA00023136"/>
    </source>
</evidence>
<feature type="compositionally biased region" description="Basic residues" evidence="14">
    <location>
        <begin position="1"/>
        <end position="13"/>
    </location>
</feature>
<keyword evidence="7" id="KW-0547">Nucleotide-binding</keyword>
<keyword evidence="13" id="KW-0131">Cell cycle</keyword>
<gene>
    <name evidence="17" type="ORF">BDV37DRAFT_276768</name>
</gene>
<accession>A0A5N7CV82</accession>
<dbReference type="PANTHER" id="PTHR12172:SF0">
    <property type="entry name" value="CELL CYCLE CHECKPOINT PROTEIN RAD17"/>
    <property type="match status" value="1"/>
</dbReference>
<dbReference type="GO" id="GO:0003689">
    <property type="term" value="F:DNA clamp loader activity"/>
    <property type="evidence" value="ECO:0007669"/>
    <property type="project" value="TreeGrafter"/>
</dbReference>
<feature type="transmembrane region" description="Helical" evidence="15">
    <location>
        <begin position="1186"/>
        <end position="1203"/>
    </location>
</feature>
<name>A0A5N7CV82_9EURO</name>
<evidence type="ECO:0000256" key="2">
    <source>
        <dbReference type="ARBA" id="ARBA00004127"/>
    </source>
</evidence>
<reference evidence="17 18" key="1">
    <citation type="submission" date="2019-04" db="EMBL/GenBank/DDBJ databases">
        <authorList>
            <consortium name="DOE Joint Genome Institute"/>
            <person name="Mondo S."/>
            <person name="Kjaerbolling I."/>
            <person name="Vesth T."/>
            <person name="Frisvad J.C."/>
            <person name="Nybo J.L."/>
            <person name="Theobald S."/>
            <person name="Kildgaard S."/>
            <person name="Isbrandt T."/>
            <person name="Kuo A."/>
            <person name="Sato A."/>
            <person name="Lyhne E.K."/>
            <person name="Kogle M.E."/>
            <person name="Wiebenga A."/>
            <person name="Kun R.S."/>
            <person name="Lubbers R.J."/>
            <person name="Makela M.R."/>
            <person name="Barry K."/>
            <person name="Chovatia M."/>
            <person name="Clum A."/>
            <person name="Daum C."/>
            <person name="Haridas S."/>
            <person name="He G."/>
            <person name="LaButti K."/>
            <person name="Lipzen A."/>
            <person name="Riley R."/>
            <person name="Salamov A."/>
            <person name="Simmons B.A."/>
            <person name="Magnuson J.K."/>
            <person name="Henrissat B."/>
            <person name="Mortensen U.H."/>
            <person name="Larsen T.O."/>
            <person name="Devries R.P."/>
            <person name="Grigoriev I.V."/>
            <person name="Machida M."/>
            <person name="Baker S.E."/>
            <person name="Andersen M.R."/>
            <person name="Cantor M.N."/>
            <person name="Hua S.X."/>
        </authorList>
    </citation>
    <scope>NUCLEOTIDE SEQUENCE [LARGE SCALE GENOMIC DNA]</scope>
    <source>
        <strain evidence="17 18">CBS 119388</strain>
    </source>
</reference>
<feature type="region of interest" description="Disordered" evidence="14">
    <location>
        <begin position="131"/>
        <end position="160"/>
    </location>
</feature>
<keyword evidence="8" id="KW-0227">DNA damage</keyword>
<evidence type="ECO:0000313" key="17">
    <source>
        <dbReference type="EMBL" id="KAE8397627.1"/>
    </source>
</evidence>
<dbReference type="GO" id="GO:0000077">
    <property type="term" value="P:DNA damage checkpoint signaling"/>
    <property type="evidence" value="ECO:0007669"/>
    <property type="project" value="TreeGrafter"/>
</dbReference>
<dbReference type="GO" id="GO:0012505">
    <property type="term" value="C:endomembrane system"/>
    <property type="evidence" value="ECO:0007669"/>
    <property type="project" value="UniProtKB-SubCell"/>
</dbReference>
<feature type="transmembrane region" description="Helical" evidence="15">
    <location>
        <begin position="924"/>
        <end position="945"/>
    </location>
</feature>
<feature type="compositionally biased region" description="Polar residues" evidence="14">
    <location>
        <begin position="25"/>
        <end position="35"/>
    </location>
</feature>
<dbReference type="InterPro" id="IPR027417">
    <property type="entry name" value="P-loop_NTPase"/>
</dbReference>
<evidence type="ECO:0000256" key="10">
    <source>
        <dbReference type="ARBA" id="ARBA00022989"/>
    </source>
</evidence>
<comment type="similarity">
    <text evidence="3">Belongs to the rad17/RAD24 family.</text>
</comment>
<dbReference type="EMBL" id="ML736885">
    <property type="protein sequence ID" value="KAE8397627.1"/>
    <property type="molecule type" value="Genomic_DNA"/>
</dbReference>
<dbReference type="PANTHER" id="PTHR12172">
    <property type="entry name" value="CELL CYCLE CHECKPOINT PROTEIN RAD17"/>
    <property type="match status" value="1"/>
</dbReference>
<evidence type="ECO:0000256" key="9">
    <source>
        <dbReference type="ARBA" id="ARBA00022840"/>
    </source>
</evidence>
<evidence type="ECO:0000256" key="5">
    <source>
        <dbReference type="ARBA" id="ARBA00022597"/>
    </source>
</evidence>
<dbReference type="Pfam" id="PF08449">
    <property type="entry name" value="UAA"/>
    <property type="match status" value="2"/>
</dbReference>
<sequence>MANRPNKRQRRLAIHPSDQDAELGTENNQTRPTHTPSRRAKADPVTLSTKPSQLEAKHIPSGPNRAYSSLRVYRSSPPSDKETRTASSLQKFFEPASSEQRCEDDNNNDDIIDDDYDSYDELFTQHLANEEVARDISNDQTPSRVQSPKRSTSVARKSTNTRKRFVLPMVSNQENNSSPSITPQAHKLPWAQQYSPTNLDELAVHKRKVSDVQSWLRNAFARTGERKLLILRGPAGSGKTTTINILSRTLGFDILEWKNPPVSEFATKAYVSVATQFEDFLGRGDQFRKLDLDGPTDLPQDSDLYAQQRVILVEEFPTLLHRGSSGLAAFRLSLQRYLAMEATLPSYGLNRNGINAQASSPVVIIVSETHLTSGFSSESLTVHRLLGPELFNHPGTTIVDFNSIAPSFMYKALKLILEKEARHSKRNKDPGPAILQSISRSGDIRSAVASLEFLCLDVGRWGTPAIRGKKPCRNNVILTPTEKETLKLVTQRETSLGIFHAVGKIVYNKRDDTGVATEGSILPSPPEHMRHHDRPKVSQVPVNELVEETGTDTQTFISALHENYVPSCDGPSFVDCVDACIVALSDSDMLCADHKGLYGSRTNRSSAGVDVMLQEDISYQVAARGLLFALPHPVKRRIATSTRADRSSDAHKMLFPSTLRLMQEAEEIGGLTNVWVKKLLNSFRRTSSDLDPGLSASLTRYKPDCVEDYGNDQAGIVTMIPREDLVLYHLPYLTKIHRGEVEIAQLRRITGFHGAGCPHSCQGNNPNGSSLCLASAGHDISQRLHSTNLKSSTFGSQLPVNYEQEKKLILSDDDIVDDLDGVDRSVVTNGRSRQADDHLIEHDGPKEPYASLGSITTTAAYTALPGWTTIAFMISLIFGGCCANLEYRSLPWKPLLSKSWLVYTTFFVAVNLLNNWAFAYKISVPLHIILRSGGPVASMLVGYAFNAKRYSHGQILAVAMLTIGVIAAALADARMKGQSTSVGYHQNDSTMASTMIGFGILALAMVLSAFQGVYADRLYESYGRNHWKEALFYSHTLSLPLFLPTYSHLLAQWRALLSSPSLLSIVSAITAKKGSVSSSPLLLDTDLATTSRTAFVKPAPMPIISTIIHLLAELERFKSSQFILACIPIQVFYLLMNALTQYLCIRGVHLLSAKSSSLTVTIVLNVRKLISLLLSIYLFGNDLGPGVLMGALFVFVGGALYGFEGARLRKAPKLSNKKD</sequence>
<keyword evidence="9" id="KW-0067">ATP-binding</keyword>
<evidence type="ECO:0000313" key="18">
    <source>
        <dbReference type="Proteomes" id="UP000325579"/>
    </source>
</evidence>
<evidence type="ECO:0000256" key="7">
    <source>
        <dbReference type="ARBA" id="ARBA00022741"/>
    </source>
</evidence>
<dbReference type="RefSeq" id="XP_031934946.1">
    <property type="nucleotide sequence ID" value="XM_032085626.1"/>
</dbReference>
<evidence type="ECO:0000256" key="13">
    <source>
        <dbReference type="ARBA" id="ARBA00023306"/>
    </source>
</evidence>
<dbReference type="GO" id="GO:0005634">
    <property type="term" value="C:nucleus"/>
    <property type="evidence" value="ECO:0007669"/>
    <property type="project" value="UniProtKB-SubCell"/>
</dbReference>
<organism evidence="17 18">
    <name type="scientific">Aspergillus pseudonomiae</name>
    <dbReference type="NCBI Taxonomy" id="1506151"/>
    <lineage>
        <taxon>Eukaryota</taxon>
        <taxon>Fungi</taxon>
        <taxon>Dikarya</taxon>
        <taxon>Ascomycota</taxon>
        <taxon>Pezizomycotina</taxon>
        <taxon>Eurotiomycetes</taxon>
        <taxon>Eurotiomycetidae</taxon>
        <taxon>Eurotiales</taxon>
        <taxon>Aspergillaceae</taxon>
        <taxon>Aspergillus</taxon>
        <taxon>Aspergillus subgen. Circumdati</taxon>
    </lineage>
</organism>
<feature type="domain" description="Checkpoint protein RAD24-like helical bundle" evidence="16">
    <location>
        <begin position="493"/>
        <end position="603"/>
    </location>
</feature>
<dbReference type="AlphaFoldDB" id="A0A5N7CV82"/>
<dbReference type="InterPro" id="IPR057927">
    <property type="entry name" value="RAD24-like_helical"/>
</dbReference>
<dbReference type="GO" id="GO:0003682">
    <property type="term" value="F:chromatin binding"/>
    <property type="evidence" value="ECO:0007669"/>
    <property type="project" value="TreeGrafter"/>
</dbReference>
<dbReference type="Pfam" id="PF03215">
    <property type="entry name" value="Rad17"/>
    <property type="match status" value="1"/>
</dbReference>
<feature type="transmembrane region" description="Helical" evidence="15">
    <location>
        <begin position="952"/>
        <end position="971"/>
    </location>
</feature>
<dbReference type="GeneID" id="43670317"/>
<keyword evidence="18" id="KW-1185">Reference proteome</keyword>
<evidence type="ECO:0000259" key="16">
    <source>
        <dbReference type="Pfam" id="PF25812"/>
    </source>
</evidence>
<evidence type="ECO:0000256" key="8">
    <source>
        <dbReference type="ARBA" id="ARBA00022763"/>
    </source>
</evidence>
<keyword evidence="10 15" id="KW-1133">Transmembrane helix</keyword>
<dbReference type="Gene3D" id="3.40.50.300">
    <property type="entry name" value="P-loop containing nucleotide triphosphate hydrolases"/>
    <property type="match status" value="1"/>
</dbReference>
<feature type="region of interest" description="Disordered" evidence="14">
    <location>
        <begin position="1"/>
        <end position="111"/>
    </location>
</feature>
<evidence type="ECO:0000256" key="14">
    <source>
        <dbReference type="SAM" id="MobiDB-lite"/>
    </source>
</evidence>
<feature type="compositionally biased region" description="Polar residues" evidence="14">
    <location>
        <begin position="138"/>
        <end position="158"/>
    </location>
</feature>
<evidence type="ECO:0000256" key="15">
    <source>
        <dbReference type="SAM" id="Phobius"/>
    </source>
</evidence>
<dbReference type="GO" id="GO:0006281">
    <property type="term" value="P:DNA repair"/>
    <property type="evidence" value="ECO:0007669"/>
    <property type="project" value="InterPro"/>
</dbReference>
<dbReference type="Pfam" id="PF25812">
    <property type="entry name" value="RAD24_helical"/>
    <property type="match status" value="1"/>
</dbReference>
<evidence type="ECO:0000256" key="12">
    <source>
        <dbReference type="ARBA" id="ARBA00023242"/>
    </source>
</evidence>
<dbReference type="InterPro" id="IPR013657">
    <property type="entry name" value="SCL35B1-4/HUT1"/>
</dbReference>
<proteinExistence type="inferred from homology"/>
<evidence type="ECO:0000256" key="1">
    <source>
        <dbReference type="ARBA" id="ARBA00004123"/>
    </source>
</evidence>
<dbReference type="GO" id="GO:0005524">
    <property type="term" value="F:ATP binding"/>
    <property type="evidence" value="ECO:0007669"/>
    <property type="project" value="UniProtKB-KW"/>
</dbReference>
<feature type="transmembrane region" description="Helical" evidence="15">
    <location>
        <begin position="1030"/>
        <end position="1051"/>
    </location>
</feature>
<feature type="transmembrane region" description="Helical" evidence="15">
    <location>
        <begin position="1122"/>
        <end position="1145"/>
    </location>
</feature>
<dbReference type="SUPFAM" id="SSF52540">
    <property type="entry name" value="P-loop containing nucleoside triphosphate hydrolases"/>
    <property type="match status" value="1"/>
</dbReference>
<feature type="transmembrane region" description="Helical" evidence="15">
    <location>
        <begin position="991"/>
        <end position="1010"/>
    </location>
</feature>
<evidence type="ECO:0000256" key="4">
    <source>
        <dbReference type="ARBA" id="ARBA00022448"/>
    </source>
</evidence>
<feature type="transmembrane region" description="Helical" evidence="15">
    <location>
        <begin position="1157"/>
        <end position="1180"/>
    </location>
</feature>
<dbReference type="OrthoDB" id="10265971at2759"/>
<dbReference type="GO" id="GO:0033314">
    <property type="term" value="P:mitotic DNA replication checkpoint signaling"/>
    <property type="evidence" value="ECO:0007669"/>
    <property type="project" value="TreeGrafter"/>
</dbReference>
<keyword evidence="6 15" id="KW-0812">Transmembrane</keyword>
<dbReference type="GO" id="GO:0055085">
    <property type="term" value="P:transmembrane transport"/>
    <property type="evidence" value="ECO:0007669"/>
    <property type="project" value="InterPro"/>
</dbReference>
<comment type="subcellular location">
    <subcellularLocation>
        <location evidence="2">Endomembrane system</location>
        <topology evidence="2">Multi-pass membrane protein</topology>
    </subcellularLocation>
    <subcellularLocation>
        <location evidence="1">Nucleus</location>
    </subcellularLocation>
</comment>
<feature type="transmembrane region" description="Helical" evidence="15">
    <location>
        <begin position="864"/>
        <end position="887"/>
    </location>
</feature>
<keyword evidence="12" id="KW-0539">Nucleus</keyword>
<dbReference type="InterPro" id="IPR004582">
    <property type="entry name" value="Checkpoint_prot_Rad17_Rad24"/>
</dbReference>
<feature type="transmembrane region" description="Helical" evidence="15">
    <location>
        <begin position="899"/>
        <end position="918"/>
    </location>
</feature>
<evidence type="ECO:0000256" key="6">
    <source>
        <dbReference type="ARBA" id="ARBA00022692"/>
    </source>
</evidence>
<evidence type="ECO:0000256" key="3">
    <source>
        <dbReference type="ARBA" id="ARBA00006168"/>
    </source>
</evidence>
<keyword evidence="4" id="KW-0813">Transport</keyword>
<keyword evidence="11 15" id="KW-0472">Membrane</keyword>